<evidence type="ECO:0000313" key="6">
    <source>
        <dbReference type="Proteomes" id="UP000027195"/>
    </source>
</evidence>
<proteinExistence type="inferred from homology"/>
<dbReference type="GO" id="GO:0006623">
    <property type="term" value="P:protein targeting to vacuole"/>
    <property type="evidence" value="ECO:0007669"/>
    <property type="project" value="InterPro"/>
</dbReference>
<dbReference type="Pfam" id="PF25066">
    <property type="entry name" value="TPR_VPS8_2"/>
    <property type="match status" value="1"/>
</dbReference>
<dbReference type="EMBL" id="KL198016">
    <property type="protein sequence ID" value="KDQ21722.1"/>
    <property type="molecule type" value="Genomic_DNA"/>
</dbReference>
<name>A0A067NC69_BOTB1</name>
<dbReference type="HOGENOM" id="CLU_000917_3_1_1"/>
<organism evidence="5 6">
    <name type="scientific">Botryobasidium botryosum (strain FD-172 SS1)</name>
    <dbReference type="NCBI Taxonomy" id="930990"/>
    <lineage>
        <taxon>Eukaryota</taxon>
        <taxon>Fungi</taxon>
        <taxon>Dikarya</taxon>
        <taxon>Basidiomycota</taxon>
        <taxon>Agaricomycotina</taxon>
        <taxon>Agaricomycetes</taxon>
        <taxon>Cantharellales</taxon>
        <taxon>Botryobasidiaceae</taxon>
        <taxon>Botryobasidium</taxon>
    </lineage>
</organism>
<evidence type="ECO:0000259" key="3">
    <source>
        <dbReference type="Pfam" id="PF12816"/>
    </source>
</evidence>
<dbReference type="Pfam" id="PF23410">
    <property type="entry name" value="Beta-prop_VPS8"/>
    <property type="match status" value="1"/>
</dbReference>
<dbReference type="InParanoid" id="A0A067NC69"/>
<feature type="compositionally biased region" description="Low complexity" evidence="2">
    <location>
        <begin position="442"/>
        <end position="453"/>
    </location>
</feature>
<dbReference type="GO" id="GO:0005770">
    <property type="term" value="C:late endosome"/>
    <property type="evidence" value="ECO:0007669"/>
    <property type="project" value="TreeGrafter"/>
</dbReference>
<feature type="compositionally biased region" description="Acidic residues" evidence="2">
    <location>
        <begin position="22"/>
        <end position="36"/>
    </location>
</feature>
<reference evidence="6" key="1">
    <citation type="journal article" date="2014" name="Proc. Natl. Acad. Sci. U.S.A.">
        <title>Extensive sampling of basidiomycete genomes demonstrates inadequacy of the white-rot/brown-rot paradigm for wood decay fungi.</title>
        <authorList>
            <person name="Riley R."/>
            <person name="Salamov A.A."/>
            <person name="Brown D.W."/>
            <person name="Nagy L.G."/>
            <person name="Floudas D."/>
            <person name="Held B.W."/>
            <person name="Levasseur A."/>
            <person name="Lombard V."/>
            <person name="Morin E."/>
            <person name="Otillar R."/>
            <person name="Lindquist E.A."/>
            <person name="Sun H."/>
            <person name="LaButti K.M."/>
            <person name="Schmutz J."/>
            <person name="Jabbour D."/>
            <person name="Luo H."/>
            <person name="Baker S.E."/>
            <person name="Pisabarro A.G."/>
            <person name="Walton J.D."/>
            <person name="Blanchette R.A."/>
            <person name="Henrissat B."/>
            <person name="Martin F."/>
            <person name="Cullen D."/>
            <person name="Hibbett D.S."/>
            <person name="Grigoriev I.V."/>
        </authorList>
    </citation>
    <scope>NUCLEOTIDE SEQUENCE [LARGE SCALE GENOMIC DNA]</scope>
    <source>
        <strain evidence="6">FD-172 SS1</strain>
    </source>
</reference>
<feature type="region of interest" description="Disordered" evidence="2">
    <location>
        <begin position="433"/>
        <end position="473"/>
    </location>
</feature>
<dbReference type="Proteomes" id="UP000027195">
    <property type="component" value="Unassembled WGS sequence"/>
</dbReference>
<dbReference type="PANTHER" id="PTHR12616:SF8">
    <property type="entry name" value="VACUOLAR PROTEIN SORTING-ASSOCIATED PROTEIN 8 HOMOLOG"/>
    <property type="match status" value="1"/>
</dbReference>
<evidence type="ECO:0000256" key="2">
    <source>
        <dbReference type="SAM" id="MobiDB-lite"/>
    </source>
</evidence>
<feature type="compositionally biased region" description="Basic and acidic residues" evidence="2">
    <location>
        <begin position="550"/>
        <end position="563"/>
    </location>
</feature>
<dbReference type="OrthoDB" id="289913at2759"/>
<dbReference type="InterPro" id="IPR059070">
    <property type="entry name" value="TPR_VPS8_2"/>
</dbReference>
<dbReference type="InterPro" id="IPR025941">
    <property type="entry name" value="Vps8_central_dom"/>
</dbReference>
<dbReference type="InterPro" id="IPR015943">
    <property type="entry name" value="WD40/YVTN_repeat-like_dom_sf"/>
</dbReference>
<feature type="region of interest" description="Disordered" evidence="2">
    <location>
        <begin position="548"/>
        <end position="578"/>
    </location>
</feature>
<evidence type="ECO:0000259" key="4">
    <source>
        <dbReference type="Pfam" id="PF25066"/>
    </source>
</evidence>
<sequence>MSDYPYSFAHSTPRKRAPASDNESDESDDDEYDSDDGVFRYPSPTPGNEDVEERLADYTARLGEILGDEAEGGDNGLEDDEDDDDAFLYQGDDVPAAVGGYRAQLASILSEEGIELPDEDEDEEDNEDEFVYPEPNFRQSEIPPEPPSTLTSSSLPIAVPLRSAPSAPIEISPRPAGSAFLHPNISRLRSFVPQHKHNLSASSIGTQRSHIHRGNGTFTPASHFSSISRTPSIAGAEAESNSEEKREAPREAFRWTSLRALGSYVYSLRSQKASVLLGSLLVGVPTVMSANGLICVGTDIGRTFVFDFRQNLKCICGSELTAKTAGAVTALSLSLDHTFLAVGHALGHIYLYDLSNPQSPARTVEPASFKAVAAGRKEGHLPGVRITHLGFVGARHTAIVSADESGLAFYHSLGKMLFVEANDVLRILGTYPEEGPAPVPSDPQGSSSRGPSRPSVPPTVRAANDPSAPRNPRKNNAILAMASLPLGTLAHSTDSYHLVALLTPIKLVVVGLKPTPRTWFRRHRESVQDAEGPFAKWRGCLAWYPSVSPDSDKEREKDGDAEGKKKKSKAKAGEGASGTKPVLVYSWGRTLRLLRVSEEKIQKKVKDSKSGKTRTAELGKLVFEEVASWTVGADVLALQWLNINQVVVLTRTHLDVYDVRSLQRVEREAHEVPALVSAVYPSEAAPLSVLDQVDGNIPYEDVSHSVRVYKGKVFLLGKEELKVGTLYSWADRILALVDSGDFLVAMDLARAYYLGEAPGNKNGLPDDPQALRDVVGSKLRELMIASSRYVFSEDRLTDGTHVTPDNRGVDLTSLFEGLVSTCARASVALDDYDFLFDDLFERYLNNYITSIFLLQLEPFILDGTIRYVPPRITQKLIALHEDNKEFEKAERVIWHIDPECLDINQAIRLCQTHALYDALIYVYISALRDYVSPVVELLGLVRKTRQYRRERALLAEPPDDPAVVSIDETLETLVPNAYKIFDYLADILSGLAYPSKEPMPRGEAVQAQSDVYTFLFYGRSSVWPAGEGGKLVLTADEEGGDEPTYPYLRLLLRFDSEALLHALDIAFEDSYLNPESRHVNRQVIVNVILEILSSRDLPSDDMTFLRIFIARNAPKYPQFISLSPSALHGVLLGLTTDPDESTCEDRQLAVEYLLSIYTPSEPDQILHLFEEAGFFRILRSMYRQERKWAYLITAHLRDPEFALDELFPSLDNILAQTSQSGGGSLSQDVTDVVMDALDELVIVGLEHTAALIDKHMPSFHTEVLEKLGQEAEEQQLAYLRYLIEPQLLEDRDDATYPQRTSPSTRLDMASRTLYVSLLCKSDPPGVIRVLERTSAMFFDRDAVVEVCETAEVYDAVIWVLNRQEKVDEALTKLEEFDNAQAAQLARALISADDPPETVIAPILDRLTALARIGAQLCSERSYEKGLTGGLSAEDMWYRLLRSQISVAQAVSATQGENSLMPERPLRTPLTPGFPAEPLAWKTISALRSLVQESFSALMSRLSSRELSFPRLFKRLVDSSAAAHPSAKSLYTEFRIILTGMLDTYGSEGDLLIMTNRLVEHDLFETIEEYANARVKGWRMGRMACRTCAQELITRKPRTENEDITSTAVSSIAILRSGLTYHRACLPPTFA</sequence>
<dbReference type="GO" id="GO:0030897">
    <property type="term" value="C:HOPS complex"/>
    <property type="evidence" value="ECO:0007669"/>
    <property type="project" value="TreeGrafter"/>
</dbReference>
<accession>A0A067NC69</accession>
<feature type="region of interest" description="Disordered" evidence="2">
    <location>
        <begin position="1"/>
        <end position="91"/>
    </location>
</feature>
<feature type="compositionally biased region" description="Acidic residues" evidence="2">
    <location>
        <begin position="66"/>
        <end position="86"/>
    </location>
</feature>
<keyword evidence="6" id="KW-1185">Reference proteome</keyword>
<feature type="domain" description="VPS8-like TPR-like repeats" evidence="4">
    <location>
        <begin position="1430"/>
        <end position="1573"/>
    </location>
</feature>
<evidence type="ECO:0000313" key="5">
    <source>
        <dbReference type="EMBL" id="KDQ21722.1"/>
    </source>
</evidence>
<dbReference type="InterPro" id="IPR045111">
    <property type="entry name" value="Vps41/Vps8"/>
</dbReference>
<dbReference type="Pfam" id="PF12816">
    <property type="entry name" value="TPR_Vps8"/>
    <property type="match status" value="1"/>
</dbReference>
<dbReference type="InterPro" id="IPR036322">
    <property type="entry name" value="WD40_repeat_dom_sf"/>
</dbReference>
<dbReference type="GO" id="GO:0034058">
    <property type="term" value="P:endosomal vesicle fusion"/>
    <property type="evidence" value="ECO:0007669"/>
    <property type="project" value="TreeGrafter"/>
</dbReference>
<evidence type="ECO:0000256" key="1">
    <source>
        <dbReference type="ARBA" id="ARBA00009422"/>
    </source>
</evidence>
<gene>
    <name evidence="5" type="ORF">BOTBODRAFT_123565</name>
</gene>
<protein>
    <submittedName>
        <fullName evidence="5">Uncharacterized protein</fullName>
    </submittedName>
</protein>
<comment type="similarity">
    <text evidence="1">Belongs to the VPS8 family.</text>
</comment>
<feature type="domain" description="Vacuolar protein sorting-associated protein 8 central" evidence="3">
    <location>
        <begin position="851"/>
        <end position="1067"/>
    </location>
</feature>
<dbReference type="PANTHER" id="PTHR12616">
    <property type="entry name" value="VACUOLAR PROTEIN SORTING VPS41"/>
    <property type="match status" value="1"/>
</dbReference>
<dbReference type="STRING" id="930990.A0A067NC69"/>
<dbReference type="SUPFAM" id="SSF50978">
    <property type="entry name" value="WD40 repeat-like"/>
    <property type="match status" value="1"/>
</dbReference>
<dbReference type="Gene3D" id="2.130.10.10">
    <property type="entry name" value="YVTN repeat-like/Quinoprotein amine dehydrogenase"/>
    <property type="match status" value="1"/>
</dbReference>